<sequence>MIRGAEENGHNVVKHYIGDLDVHACRACGVCMSGKDCVFKDDGFTVTHQIAEAEGLIVSTPIYFGQMTGDLKVLLDRM</sequence>
<dbReference type="RefSeq" id="WP_303736377.1">
    <property type="nucleotide sequence ID" value="NZ_SUTE01000026.1"/>
</dbReference>
<proteinExistence type="inferred from homology"/>
<dbReference type="AlphaFoldDB" id="A0A8T3VC71"/>
<accession>A0A8T3VC71</accession>
<dbReference type="PANTHER" id="PTHR43278">
    <property type="entry name" value="NAD(P)H-DEPENDENT FMN-CONTAINING OXIDOREDUCTASE YWQN-RELATED"/>
    <property type="match status" value="1"/>
</dbReference>
<comment type="caution">
    <text evidence="7">The sequence shown here is derived from an EMBL/GenBank/DDBJ whole genome shotgun (WGS) entry which is preliminary data.</text>
</comment>
<evidence type="ECO:0000313" key="7">
    <source>
        <dbReference type="EMBL" id="MBE6504732.1"/>
    </source>
</evidence>
<dbReference type="Proteomes" id="UP000762703">
    <property type="component" value="Unassembled WGS sequence"/>
</dbReference>
<feature type="domain" description="NADPH-dependent FMN reductase-like" evidence="6">
    <location>
        <begin position="5"/>
        <end position="78"/>
    </location>
</feature>
<gene>
    <name evidence="7" type="ORF">E7Z73_03165</name>
</gene>
<name>A0A8T3VC71_9EURY</name>
<dbReference type="EMBL" id="SUTE01000026">
    <property type="protein sequence ID" value="MBE6504732.1"/>
    <property type="molecule type" value="Genomic_DNA"/>
</dbReference>
<dbReference type="InterPro" id="IPR029039">
    <property type="entry name" value="Flavoprotein-like_sf"/>
</dbReference>
<comment type="similarity">
    <text evidence="5">Belongs to the SsuE family. Isf subfamily.</text>
</comment>
<dbReference type="PANTHER" id="PTHR43278:SF4">
    <property type="entry name" value="NAD(P)H-DEPENDENT FMN-CONTAINING OXIDOREDUCTASE YWQN-RELATED"/>
    <property type="match status" value="1"/>
</dbReference>
<evidence type="ECO:0000259" key="6">
    <source>
        <dbReference type="Pfam" id="PF03358"/>
    </source>
</evidence>
<keyword evidence="4" id="KW-0288">FMN</keyword>
<dbReference type="SUPFAM" id="SSF52218">
    <property type="entry name" value="Flavoproteins"/>
    <property type="match status" value="1"/>
</dbReference>
<dbReference type="Pfam" id="PF03358">
    <property type="entry name" value="FMN_red"/>
    <property type="match status" value="1"/>
</dbReference>
<dbReference type="Gene3D" id="3.40.50.360">
    <property type="match status" value="1"/>
</dbReference>
<dbReference type="GO" id="GO:0016491">
    <property type="term" value="F:oxidoreductase activity"/>
    <property type="evidence" value="ECO:0007669"/>
    <property type="project" value="InterPro"/>
</dbReference>
<organism evidence="7 8">
    <name type="scientific">Methanobrevibacter millerae</name>
    <dbReference type="NCBI Taxonomy" id="230361"/>
    <lineage>
        <taxon>Archaea</taxon>
        <taxon>Methanobacteriati</taxon>
        <taxon>Methanobacteriota</taxon>
        <taxon>Methanomada group</taxon>
        <taxon>Methanobacteria</taxon>
        <taxon>Methanobacteriales</taxon>
        <taxon>Methanobacteriaceae</taxon>
        <taxon>Methanobrevibacter</taxon>
    </lineage>
</organism>
<evidence type="ECO:0000256" key="4">
    <source>
        <dbReference type="ARBA" id="ARBA00022643"/>
    </source>
</evidence>
<evidence type="ECO:0000256" key="1">
    <source>
        <dbReference type="ARBA" id="ARBA00001917"/>
    </source>
</evidence>
<comment type="cofactor">
    <cofactor evidence="2">
        <name>[4Fe-4S] cluster</name>
        <dbReference type="ChEBI" id="CHEBI:49883"/>
    </cofactor>
</comment>
<comment type="cofactor">
    <cofactor evidence="1">
        <name>FMN</name>
        <dbReference type="ChEBI" id="CHEBI:58210"/>
    </cofactor>
</comment>
<keyword evidence="3" id="KW-0285">Flavoprotein</keyword>
<evidence type="ECO:0000256" key="2">
    <source>
        <dbReference type="ARBA" id="ARBA00001966"/>
    </source>
</evidence>
<evidence type="ECO:0000256" key="3">
    <source>
        <dbReference type="ARBA" id="ARBA00022630"/>
    </source>
</evidence>
<reference evidence="7" key="1">
    <citation type="submission" date="2019-04" db="EMBL/GenBank/DDBJ databases">
        <title>Evolution of Biomass-Degrading Anaerobic Consortia Revealed by Metagenomics.</title>
        <authorList>
            <person name="Peng X."/>
        </authorList>
    </citation>
    <scope>NUCLEOTIDE SEQUENCE</scope>
    <source>
        <strain evidence="7">SIG12</strain>
    </source>
</reference>
<evidence type="ECO:0000313" key="8">
    <source>
        <dbReference type="Proteomes" id="UP000762703"/>
    </source>
</evidence>
<protein>
    <submittedName>
        <fullName evidence="7">Flavodoxin family protein</fullName>
    </submittedName>
</protein>
<dbReference type="InterPro" id="IPR005025">
    <property type="entry name" value="FMN_Rdtase-like_dom"/>
</dbReference>
<evidence type="ECO:0000256" key="5">
    <source>
        <dbReference type="ARBA" id="ARBA00038292"/>
    </source>
</evidence>
<dbReference type="InterPro" id="IPR051796">
    <property type="entry name" value="ISF_SsuE-like"/>
</dbReference>